<proteinExistence type="predicted"/>
<comment type="caution">
    <text evidence="2">The sequence shown here is derived from an EMBL/GenBank/DDBJ whole genome shotgun (WGS) entry which is preliminary data.</text>
</comment>
<dbReference type="SUPFAM" id="SSF54427">
    <property type="entry name" value="NTF2-like"/>
    <property type="match status" value="1"/>
</dbReference>
<evidence type="ECO:0000313" key="3">
    <source>
        <dbReference type="Proteomes" id="UP001500618"/>
    </source>
</evidence>
<dbReference type="Proteomes" id="UP001500618">
    <property type="component" value="Unassembled WGS sequence"/>
</dbReference>
<dbReference type="InterPro" id="IPR027843">
    <property type="entry name" value="DUF4440"/>
</dbReference>
<sequence>MDGEQELRAAERRLQRAQLARDVEVLDQLLDERLIFTYGGECFGKQDDLDLQKSGQQLLTKVQEEDLTVLVEGRAGVTWLLAWMEGTVGGEPFAAQLRYTRTWFRDDRLGWRVVAAHFTQVPAKTAP</sequence>
<dbReference type="EMBL" id="BAAANY010000042">
    <property type="protein sequence ID" value="GAA1718321.1"/>
    <property type="molecule type" value="Genomic_DNA"/>
</dbReference>
<dbReference type="Gene3D" id="3.10.450.50">
    <property type="match status" value="1"/>
</dbReference>
<reference evidence="3" key="1">
    <citation type="journal article" date="2019" name="Int. J. Syst. Evol. Microbiol.">
        <title>The Global Catalogue of Microorganisms (GCM) 10K type strain sequencing project: providing services to taxonomists for standard genome sequencing and annotation.</title>
        <authorList>
            <consortium name="The Broad Institute Genomics Platform"/>
            <consortium name="The Broad Institute Genome Sequencing Center for Infectious Disease"/>
            <person name="Wu L."/>
            <person name="Ma J."/>
        </authorList>
    </citation>
    <scope>NUCLEOTIDE SEQUENCE [LARGE SCALE GENOMIC DNA]</scope>
    <source>
        <strain evidence="3">JCM 14718</strain>
    </source>
</reference>
<dbReference type="Pfam" id="PF14534">
    <property type="entry name" value="DUF4440"/>
    <property type="match status" value="1"/>
</dbReference>
<dbReference type="InterPro" id="IPR032710">
    <property type="entry name" value="NTF2-like_dom_sf"/>
</dbReference>
<organism evidence="2 3">
    <name type="scientific">Fodinicola feengrottensis</name>
    <dbReference type="NCBI Taxonomy" id="435914"/>
    <lineage>
        <taxon>Bacteria</taxon>
        <taxon>Bacillati</taxon>
        <taxon>Actinomycetota</taxon>
        <taxon>Actinomycetes</taxon>
        <taxon>Mycobacteriales</taxon>
        <taxon>Fodinicola</taxon>
    </lineage>
</organism>
<name>A0ABP4V5I8_9ACTN</name>
<gene>
    <name evidence="2" type="ORF">GCM10009765_78470</name>
</gene>
<evidence type="ECO:0000259" key="1">
    <source>
        <dbReference type="Pfam" id="PF14534"/>
    </source>
</evidence>
<protein>
    <recommendedName>
        <fullName evidence="1">DUF4440 domain-containing protein</fullName>
    </recommendedName>
</protein>
<feature type="domain" description="DUF4440" evidence="1">
    <location>
        <begin position="7"/>
        <end position="112"/>
    </location>
</feature>
<accession>A0ABP4V5I8</accession>
<evidence type="ECO:0000313" key="2">
    <source>
        <dbReference type="EMBL" id="GAA1718321.1"/>
    </source>
</evidence>
<dbReference type="RefSeq" id="WP_279580226.1">
    <property type="nucleotide sequence ID" value="NZ_BAAANY010000042.1"/>
</dbReference>
<keyword evidence="3" id="KW-1185">Reference proteome</keyword>